<dbReference type="PANTHER" id="PTHR12232">
    <property type="entry name" value="SH3 DOMAIN-BINDING GLUTAMIC ACID-RICH-LIKE PROTEIN"/>
    <property type="match status" value="1"/>
</dbReference>
<feature type="region of interest" description="Disordered" evidence="2">
    <location>
        <begin position="118"/>
        <end position="374"/>
    </location>
</feature>
<dbReference type="AlphaFoldDB" id="A0AAN6PKA0"/>
<evidence type="ECO:0000256" key="2">
    <source>
        <dbReference type="SAM" id="MobiDB-lite"/>
    </source>
</evidence>
<proteinExistence type="inferred from homology"/>
<dbReference type="SUPFAM" id="SSF52833">
    <property type="entry name" value="Thioredoxin-like"/>
    <property type="match status" value="1"/>
</dbReference>
<dbReference type="Pfam" id="PF04908">
    <property type="entry name" value="SH3BGR"/>
    <property type="match status" value="1"/>
</dbReference>
<dbReference type="SUPFAM" id="SSF48371">
    <property type="entry name" value="ARM repeat"/>
    <property type="match status" value="1"/>
</dbReference>
<feature type="compositionally biased region" description="Low complexity" evidence="2">
    <location>
        <begin position="146"/>
        <end position="164"/>
    </location>
</feature>
<feature type="compositionally biased region" description="Low complexity" evidence="2">
    <location>
        <begin position="257"/>
        <end position="266"/>
    </location>
</feature>
<feature type="compositionally biased region" description="Acidic residues" evidence="2">
    <location>
        <begin position="310"/>
        <end position="357"/>
    </location>
</feature>
<comment type="similarity">
    <text evidence="1">Belongs to the SH3BGR family.</text>
</comment>
<gene>
    <name evidence="3" type="ORF">C8A01DRAFT_13858</name>
</gene>
<sequence>MASENSEAKSYSTDPALYIYTSLTAGSSHIVTATSRLETILRANRVPFKALDIATDEKARMLWGRRAGKDAGGRQRKLPGLVQMGMVLGDLTEIEEWNEYGELKQNVTIYYDEFTQPSISQAPKQPPAAAPKAPPAPPAPAPAPKSPAETAMAAAASAAAAKATLPVRSIAEEAAAKAKQVHLQSLRDKVYGKGNTSPSTEKTTTKTPTAPTPTTETKRETKSPTPSDNNDNKKPTSPAAGLQSPTSSGWKPPSAPPTAQSPTTTSWKPRDVDAPVTELHGSVVLPASAEEIAAVERAETIREEPGREESSEEEGDDDDDDDDDDEEEEEDDEEEDDDEEEEEEEEEEEDDDDEEEEVKGKVAGKAGEVKGKGK</sequence>
<feature type="compositionally biased region" description="Low complexity" evidence="2">
    <location>
        <begin position="196"/>
        <end position="215"/>
    </location>
</feature>
<dbReference type="PANTHER" id="PTHR12232:SF0">
    <property type="entry name" value="THIOREDOXIN DOMAIN-CONTAINING PROTEIN"/>
    <property type="match status" value="1"/>
</dbReference>
<dbReference type="InterPro" id="IPR036249">
    <property type="entry name" value="Thioredoxin-like_sf"/>
</dbReference>
<organism evidence="3 4">
    <name type="scientific">Parachaetomium inaequale</name>
    <dbReference type="NCBI Taxonomy" id="2588326"/>
    <lineage>
        <taxon>Eukaryota</taxon>
        <taxon>Fungi</taxon>
        <taxon>Dikarya</taxon>
        <taxon>Ascomycota</taxon>
        <taxon>Pezizomycotina</taxon>
        <taxon>Sordariomycetes</taxon>
        <taxon>Sordariomycetidae</taxon>
        <taxon>Sordariales</taxon>
        <taxon>Chaetomiaceae</taxon>
        <taxon>Parachaetomium</taxon>
    </lineage>
</organism>
<feature type="compositionally biased region" description="Basic and acidic residues" evidence="2">
    <location>
        <begin position="294"/>
        <end position="309"/>
    </location>
</feature>
<dbReference type="Proteomes" id="UP001303115">
    <property type="component" value="Unassembled WGS sequence"/>
</dbReference>
<dbReference type="GO" id="GO:0005737">
    <property type="term" value="C:cytoplasm"/>
    <property type="evidence" value="ECO:0007669"/>
    <property type="project" value="TreeGrafter"/>
</dbReference>
<dbReference type="PRINTS" id="PR01217">
    <property type="entry name" value="PRICHEXTENSN"/>
</dbReference>
<dbReference type="InterPro" id="IPR016024">
    <property type="entry name" value="ARM-type_fold"/>
</dbReference>
<reference evidence="4" key="1">
    <citation type="journal article" date="2023" name="Mol. Phylogenet. Evol.">
        <title>Genome-scale phylogeny and comparative genomics of the fungal order Sordariales.</title>
        <authorList>
            <person name="Hensen N."/>
            <person name="Bonometti L."/>
            <person name="Westerberg I."/>
            <person name="Brannstrom I.O."/>
            <person name="Guillou S."/>
            <person name="Cros-Aarteil S."/>
            <person name="Calhoun S."/>
            <person name="Haridas S."/>
            <person name="Kuo A."/>
            <person name="Mondo S."/>
            <person name="Pangilinan J."/>
            <person name="Riley R."/>
            <person name="LaButti K."/>
            <person name="Andreopoulos B."/>
            <person name="Lipzen A."/>
            <person name="Chen C."/>
            <person name="Yan M."/>
            <person name="Daum C."/>
            <person name="Ng V."/>
            <person name="Clum A."/>
            <person name="Steindorff A."/>
            <person name="Ohm R.A."/>
            <person name="Martin F."/>
            <person name="Silar P."/>
            <person name="Natvig D.O."/>
            <person name="Lalanne C."/>
            <person name="Gautier V."/>
            <person name="Ament-Velasquez S.L."/>
            <person name="Kruys A."/>
            <person name="Hutchinson M.I."/>
            <person name="Powell A.J."/>
            <person name="Barry K."/>
            <person name="Miller A.N."/>
            <person name="Grigoriev I.V."/>
            <person name="Debuchy R."/>
            <person name="Gladieux P."/>
            <person name="Hiltunen Thoren M."/>
            <person name="Johannesson H."/>
        </authorList>
    </citation>
    <scope>NUCLEOTIDE SEQUENCE [LARGE SCALE GENOMIC DNA]</scope>
    <source>
        <strain evidence="4">CBS 284.82</strain>
    </source>
</reference>
<evidence type="ECO:0000313" key="4">
    <source>
        <dbReference type="Proteomes" id="UP001303115"/>
    </source>
</evidence>
<comment type="caution">
    <text evidence="3">The sequence shown here is derived from an EMBL/GenBank/DDBJ whole genome shotgun (WGS) entry which is preliminary data.</text>
</comment>
<dbReference type="Gene3D" id="3.40.30.10">
    <property type="entry name" value="Glutaredoxin"/>
    <property type="match status" value="1"/>
</dbReference>
<keyword evidence="4" id="KW-1185">Reference proteome</keyword>
<dbReference type="EMBL" id="MU854339">
    <property type="protein sequence ID" value="KAK4042558.1"/>
    <property type="molecule type" value="Genomic_DNA"/>
</dbReference>
<name>A0AAN6PKA0_9PEZI</name>
<evidence type="ECO:0000313" key="3">
    <source>
        <dbReference type="EMBL" id="KAK4042558.1"/>
    </source>
</evidence>
<dbReference type="InterPro" id="IPR006993">
    <property type="entry name" value="Glut_rich_SH3-bd"/>
</dbReference>
<accession>A0AAN6PKA0</accession>
<evidence type="ECO:0000256" key="1">
    <source>
        <dbReference type="ARBA" id="ARBA00007764"/>
    </source>
</evidence>
<dbReference type="InterPro" id="IPR051033">
    <property type="entry name" value="SH3BGR"/>
</dbReference>
<feature type="compositionally biased region" description="Pro residues" evidence="2">
    <location>
        <begin position="124"/>
        <end position="145"/>
    </location>
</feature>
<protein>
    <submittedName>
        <fullName evidence="3">Uncharacterized protein</fullName>
    </submittedName>
</protein>